<sequence length="237" mass="26154">MARVTVEGKFPKRIDDFVLYKLNDQVIMRAVSGFTSAAMKASPKYELSRQNASEFGRVSATCKQLRLALQTVLPKKNNLAVVNSLTKKMRQVLVFDDLAARGERTLARAIATEKGRQQLNGYHFNPDGAIALDFVLQNGIVETSTSKLTFPDDANSVCFSMVALAFDFDTKASSFLESEKQFFNKATLPNSVALVVPNLETCAGVLFTILVVRYYVQSDDGYVPTDDDTTTVVVILD</sequence>
<organism evidence="1 2">
    <name type="scientific">Flavobacterium aquatile LMG 4008 = ATCC 11947</name>
    <dbReference type="NCBI Taxonomy" id="1453498"/>
    <lineage>
        <taxon>Bacteria</taxon>
        <taxon>Pseudomonadati</taxon>
        <taxon>Bacteroidota</taxon>
        <taxon>Flavobacteriia</taxon>
        <taxon>Flavobacteriales</taxon>
        <taxon>Flavobacteriaceae</taxon>
        <taxon>Flavobacterium</taxon>
    </lineage>
</organism>
<dbReference type="AlphaFoldDB" id="A0A095U1V3"/>
<keyword evidence="2" id="KW-1185">Reference proteome</keyword>
<accession>A0A095U1V3</accession>
<comment type="caution">
    <text evidence="1">The sequence shown here is derived from an EMBL/GenBank/DDBJ whole genome shotgun (WGS) entry which is preliminary data.</text>
</comment>
<dbReference type="Proteomes" id="UP000029554">
    <property type="component" value="Unassembled WGS sequence"/>
</dbReference>
<protein>
    <submittedName>
        <fullName evidence="1">Uncharacterized protein</fullName>
    </submittedName>
</protein>
<evidence type="ECO:0000313" key="2">
    <source>
        <dbReference type="Proteomes" id="UP000029554"/>
    </source>
</evidence>
<dbReference type="eggNOG" id="ENOG502Z8F9">
    <property type="taxonomic scope" value="Bacteria"/>
</dbReference>
<reference evidence="1 2" key="1">
    <citation type="submission" date="2014-09" db="EMBL/GenBank/DDBJ databases">
        <title>Whole Genome Shotgun of Flavobacterium aquatile LMG 4008.</title>
        <authorList>
            <person name="Gale A.N."/>
            <person name="Pipes S.E."/>
            <person name="Newman J.D."/>
        </authorList>
    </citation>
    <scope>NUCLEOTIDE SEQUENCE [LARGE SCALE GENOMIC DNA]</scope>
    <source>
        <strain evidence="1 2">LMG 4008</strain>
    </source>
</reference>
<name>A0A095U1V3_9FLAO</name>
<dbReference type="EMBL" id="JRHH01000003">
    <property type="protein sequence ID" value="KGD68553.1"/>
    <property type="molecule type" value="Genomic_DNA"/>
</dbReference>
<dbReference type="RefSeq" id="WP_035126503.1">
    <property type="nucleotide sequence ID" value="NZ_JRHH01000003.1"/>
</dbReference>
<gene>
    <name evidence="1" type="ORF">LG45_09775</name>
</gene>
<evidence type="ECO:0000313" key="1">
    <source>
        <dbReference type="EMBL" id="KGD68553.1"/>
    </source>
</evidence>
<proteinExistence type="predicted"/>
<dbReference type="OrthoDB" id="1356208at2"/>
<dbReference type="STRING" id="1453498.LG45_09775"/>